<feature type="transmembrane region" description="Helical" evidence="1">
    <location>
        <begin position="55"/>
        <end position="73"/>
    </location>
</feature>
<keyword evidence="1" id="KW-0812">Transmembrane</keyword>
<evidence type="ECO:0000313" key="2">
    <source>
        <dbReference type="EMBL" id="MDR7172754.1"/>
    </source>
</evidence>
<dbReference type="RefSeq" id="WP_157104524.1">
    <property type="nucleotide sequence ID" value="NZ_JAVDWW010000014.1"/>
</dbReference>
<dbReference type="EMBL" id="JAVDWW010000014">
    <property type="protein sequence ID" value="MDR7172754.1"/>
    <property type="molecule type" value="Genomic_DNA"/>
</dbReference>
<organism evidence="2 3">
    <name type="scientific">Nocardia kruczakiae</name>
    <dbReference type="NCBI Taxonomy" id="261477"/>
    <lineage>
        <taxon>Bacteria</taxon>
        <taxon>Bacillati</taxon>
        <taxon>Actinomycetota</taxon>
        <taxon>Actinomycetes</taxon>
        <taxon>Mycobacteriales</taxon>
        <taxon>Nocardiaceae</taxon>
        <taxon>Nocardia</taxon>
    </lineage>
</organism>
<dbReference type="Proteomes" id="UP001251217">
    <property type="component" value="Unassembled WGS sequence"/>
</dbReference>
<keyword evidence="3" id="KW-1185">Reference proteome</keyword>
<feature type="transmembrane region" description="Helical" evidence="1">
    <location>
        <begin position="101"/>
        <end position="121"/>
    </location>
</feature>
<keyword evidence="1" id="KW-0472">Membrane</keyword>
<gene>
    <name evidence="2" type="ORF">J2W56_006520</name>
</gene>
<name>A0ABU1XQB1_9NOCA</name>
<accession>A0ABU1XQB1</accession>
<reference evidence="2 3" key="1">
    <citation type="submission" date="2023-07" db="EMBL/GenBank/DDBJ databases">
        <title>Sorghum-associated microbial communities from plants grown in Nebraska, USA.</title>
        <authorList>
            <person name="Schachtman D."/>
        </authorList>
    </citation>
    <scope>NUCLEOTIDE SEQUENCE [LARGE SCALE GENOMIC DNA]</scope>
    <source>
        <strain evidence="2 3">4272</strain>
    </source>
</reference>
<evidence type="ECO:0000313" key="3">
    <source>
        <dbReference type="Proteomes" id="UP001251217"/>
    </source>
</evidence>
<proteinExistence type="predicted"/>
<protein>
    <submittedName>
        <fullName evidence="2">Uncharacterized protein</fullName>
    </submittedName>
</protein>
<sequence>MGTIQIGVVVCAALVRWTSAGWFLILGVVFTAGLLPAIVLGPLIFAGFLASSTMWPLFAAADLFLIVTALTVADGGDNGPLVPILDKNNPDPRTVDRVDRIGKLSGVAYLVTLVVLLSAIVGA</sequence>
<comment type="caution">
    <text evidence="2">The sequence shown here is derived from an EMBL/GenBank/DDBJ whole genome shotgun (WGS) entry which is preliminary data.</text>
</comment>
<feature type="transmembrane region" description="Helical" evidence="1">
    <location>
        <begin position="22"/>
        <end position="48"/>
    </location>
</feature>
<evidence type="ECO:0000256" key="1">
    <source>
        <dbReference type="SAM" id="Phobius"/>
    </source>
</evidence>
<keyword evidence="1" id="KW-1133">Transmembrane helix</keyword>